<dbReference type="AlphaFoldDB" id="A0A9Q6EKF2"/>
<sequence>MHIPPYNHLMQELKSLVEKDPILLGRTLLPVIAYLEQTNNIYDQFVLDNLDNLDDEDDDSSYLKY</sequence>
<accession>A0A9Q6EKF2</accession>
<dbReference type="RefSeq" id="WP_099070332.1">
    <property type="nucleotide sequence ID" value="NZ_LAHD01000062.1"/>
</dbReference>
<dbReference type="EMBL" id="LAHD01000062">
    <property type="protein sequence ID" value="PHK01982.1"/>
    <property type="molecule type" value="Genomic_DNA"/>
</dbReference>
<name>A0A9Q6EKF2_NOSLI</name>
<dbReference type="GeneID" id="57097831"/>
<protein>
    <submittedName>
        <fullName evidence="1">Uncharacterized protein</fullName>
    </submittedName>
</protein>
<evidence type="ECO:0000313" key="1">
    <source>
        <dbReference type="EMBL" id="PHK01982.1"/>
    </source>
</evidence>
<proteinExistence type="predicted"/>
<organism evidence="1 2">
    <name type="scientific">Nostoc linckia z8</name>
    <dbReference type="NCBI Taxonomy" id="1628746"/>
    <lineage>
        <taxon>Bacteria</taxon>
        <taxon>Bacillati</taxon>
        <taxon>Cyanobacteriota</taxon>
        <taxon>Cyanophyceae</taxon>
        <taxon>Nostocales</taxon>
        <taxon>Nostocaceae</taxon>
        <taxon>Nostoc</taxon>
    </lineage>
</organism>
<dbReference type="Proteomes" id="UP000222310">
    <property type="component" value="Unassembled WGS sequence"/>
</dbReference>
<gene>
    <name evidence="1" type="ORF">VF08_20515</name>
</gene>
<comment type="caution">
    <text evidence="1">The sequence shown here is derived from an EMBL/GenBank/DDBJ whole genome shotgun (WGS) entry which is preliminary data.</text>
</comment>
<reference evidence="1 2" key="1">
    <citation type="submission" date="2015-02" db="EMBL/GenBank/DDBJ databases">
        <title>Nostoc linckia genome annotation.</title>
        <authorList>
            <person name="Zhou Z."/>
        </authorList>
    </citation>
    <scope>NUCLEOTIDE SEQUENCE [LARGE SCALE GENOMIC DNA]</scope>
    <source>
        <strain evidence="2">z8</strain>
    </source>
</reference>
<evidence type="ECO:0000313" key="2">
    <source>
        <dbReference type="Proteomes" id="UP000222310"/>
    </source>
</evidence>